<organism evidence="3 4">
    <name type="scientific">Marinomonas vulgaris</name>
    <dbReference type="NCBI Taxonomy" id="2823372"/>
    <lineage>
        <taxon>Bacteria</taxon>
        <taxon>Pseudomonadati</taxon>
        <taxon>Pseudomonadota</taxon>
        <taxon>Gammaproteobacteria</taxon>
        <taxon>Oceanospirillales</taxon>
        <taxon>Oceanospirillaceae</taxon>
        <taxon>Marinomonas</taxon>
    </lineage>
</organism>
<feature type="domain" description="Serine aminopeptidase S33" evidence="2">
    <location>
        <begin position="82"/>
        <end position="205"/>
    </location>
</feature>
<feature type="signal peptide" evidence="1">
    <location>
        <begin position="1"/>
        <end position="23"/>
    </location>
</feature>
<gene>
    <name evidence="3" type="ORF">J9B83_10555</name>
</gene>
<dbReference type="Pfam" id="PF12146">
    <property type="entry name" value="Hydrolase_4"/>
    <property type="match status" value="1"/>
</dbReference>
<evidence type="ECO:0000256" key="1">
    <source>
        <dbReference type="SAM" id="SignalP"/>
    </source>
</evidence>
<sequence length="391" mass="44155">MAQWHKRVWVFPMLMTLSAASQAAFVYEADEPFSRYIERAERHLIAHKVWINEEDKARELAAVMPFELLPDAEQCAQTPSVGVLLSHGLSDSPFSMRDTAYALQQACYQVRVVLLPGHGTRAEDLLDVTRDDWRDTFRHGANKFSQEVDTLYVGGFSTGGALATEYAWQHEDSVAGAVLFAPAFKVNSGIDWLSPWLALVKDWLDKEPSDDFAKYASIPVPAIAEIYHLAKEVRTEVTDNPKHVPVFIALSDEDQTVDSSVSQEVFDTGMISENSQMVIYSQSQENIKTARLSVHNSHWPDEQILGLSHMAIHGHPNNPYYGATGEYRICGWYLSDATQYQACRTDTNNWFGERSIALTEKSPHAARVSWNPHFDELMQEVTIFLQTNINK</sequence>
<name>A0ABS5HD12_9GAMM</name>
<comment type="caution">
    <text evidence="3">The sequence shown here is derived from an EMBL/GenBank/DDBJ whole genome shotgun (WGS) entry which is preliminary data.</text>
</comment>
<dbReference type="SUPFAM" id="SSF53474">
    <property type="entry name" value="alpha/beta-Hydrolases"/>
    <property type="match status" value="1"/>
</dbReference>
<feature type="chain" id="PRO_5047094332" evidence="1">
    <location>
        <begin position="24"/>
        <end position="391"/>
    </location>
</feature>
<keyword evidence="4" id="KW-1185">Reference proteome</keyword>
<evidence type="ECO:0000313" key="4">
    <source>
        <dbReference type="Proteomes" id="UP000679722"/>
    </source>
</evidence>
<dbReference type="EMBL" id="JAGSSV010000012">
    <property type="protein sequence ID" value="MBR7889380.1"/>
    <property type="molecule type" value="Genomic_DNA"/>
</dbReference>
<dbReference type="GO" id="GO:0016787">
    <property type="term" value="F:hydrolase activity"/>
    <property type="evidence" value="ECO:0007669"/>
    <property type="project" value="UniProtKB-KW"/>
</dbReference>
<reference evidence="4" key="2">
    <citation type="submission" date="2023-07" db="EMBL/GenBank/DDBJ databases">
        <title>Marinomonas vulgaris A79, complete genome.</title>
        <authorList>
            <person name="Ying J.-J."/>
        </authorList>
    </citation>
    <scope>NUCLEOTIDE SEQUENCE [LARGE SCALE GENOMIC DNA]</scope>
    <source>
        <strain evidence="4">A79</strain>
    </source>
</reference>
<dbReference type="Gene3D" id="3.40.50.1820">
    <property type="entry name" value="alpha/beta hydrolase"/>
    <property type="match status" value="1"/>
</dbReference>
<keyword evidence="3" id="KW-0378">Hydrolase</keyword>
<reference evidence="3 4" key="1">
    <citation type="submission" date="2021-04" db="EMBL/GenBank/DDBJ databases">
        <authorList>
            <person name="Sun C."/>
        </authorList>
    </citation>
    <scope>NUCLEOTIDE SEQUENCE [LARGE SCALE GENOMIC DNA]</scope>
    <source>
        <strain evidence="3 4">A79</strain>
    </source>
</reference>
<keyword evidence="1" id="KW-0732">Signal</keyword>
<proteinExistence type="predicted"/>
<evidence type="ECO:0000259" key="2">
    <source>
        <dbReference type="Pfam" id="PF12146"/>
    </source>
</evidence>
<dbReference type="InterPro" id="IPR022742">
    <property type="entry name" value="Hydrolase_4"/>
</dbReference>
<dbReference type="InterPro" id="IPR029058">
    <property type="entry name" value="AB_hydrolase_fold"/>
</dbReference>
<dbReference type="Proteomes" id="UP000679722">
    <property type="component" value="Unassembled WGS sequence"/>
</dbReference>
<protein>
    <submittedName>
        <fullName evidence="3">Alpha/beta fold hydrolase</fullName>
    </submittedName>
</protein>
<evidence type="ECO:0000313" key="3">
    <source>
        <dbReference type="EMBL" id="MBR7889380.1"/>
    </source>
</evidence>
<accession>A0ABS5HD12</accession>